<dbReference type="InterPro" id="IPR035979">
    <property type="entry name" value="RBD_domain_sf"/>
</dbReference>
<dbReference type="PROSITE" id="PS51281">
    <property type="entry name" value="TAP_C"/>
    <property type="match status" value="1"/>
</dbReference>
<dbReference type="GO" id="GO:0016973">
    <property type="term" value="P:poly(A)+ mRNA export from nucleus"/>
    <property type="evidence" value="ECO:0007669"/>
    <property type="project" value="TreeGrafter"/>
</dbReference>
<dbReference type="GO" id="GO:0005737">
    <property type="term" value="C:cytoplasm"/>
    <property type="evidence" value="ECO:0007669"/>
    <property type="project" value="InterPro"/>
</dbReference>
<dbReference type="InterPro" id="IPR032675">
    <property type="entry name" value="LRR_dom_sf"/>
</dbReference>
<dbReference type="Pfam" id="PF24048">
    <property type="entry name" value="LRR_NXF1-5"/>
    <property type="match status" value="1"/>
</dbReference>
<dbReference type="GO" id="GO:0003723">
    <property type="term" value="F:RNA binding"/>
    <property type="evidence" value="ECO:0007669"/>
    <property type="project" value="UniProtKB-KW"/>
</dbReference>
<dbReference type="PROSITE" id="PS51450">
    <property type="entry name" value="LRR"/>
    <property type="match status" value="1"/>
</dbReference>
<dbReference type="PANTHER" id="PTHR10662:SF22">
    <property type="entry name" value="NUCLEAR RNA EXPORT FACTOR 1"/>
    <property type="match status" value="1"/>
</dbReference>
<dbReference type="Pfam" id="PF22602">
    <property type="entry name" value="NXF_NTF2"/>
    <property type="match status" value="1"/>
</dbReference>
<dbReference type="Gene3D" id="1.10.8.10">
    <property type="entry name" value="DNA helicase RuvA subunit, C-terminal domain"/>
    <property type="match status" value="1"/>
</dbReference>
<dbReference type="GO" id="GO:0005654">
    <property type="term" value="C:nucleoplasm"/>
    <property type="evidence" value="ECO:0007669"/>
    <property type="project" value="UniProtKB-SubCell"/>
</dbReference>
<keyword evidence="4" id="KW-0433">Leucine-rich repeat</keyword>
<dbReference type="Gene3D" id="3.80.10.10">
    <property type="entry name" value="Ribonuclease Inhibitor"/>
    <property type="match status" value="1"/>
</dbReference>
<evidence type="ECO:0008006" key="14">
    <source>
        <dbReference type="Google" id="ProtNLM"/>
    </source>
</evidence>
<dbReference type="FunCoup" id="A0A5N4A7Q7">
    <property type="interactions" value="1026"/>
</dbReference>
<evidence type="ECO:0000256" key="9">
    <source>
        <dbReference type="SAM" id="MobiDB-lite"/>
    </source>
</evidence>
<comment type="similarity">
    <text evidence="2">Belongs to the NXF family.</text>
</comment>
<feature type="region of interest" description="Disordered" evidence="9">
    <location>
        <begin position="72"/>
        <end position="96"/>
    </location>
</feature>
<comment type="caution">
    <text evidence="12">The sequence shown here is derived from an EMBL/GenBank/DDBJ whole genome shotgun (WGS) entry which is preliminary data.</text>
</comment>
<evidence type="ECO:0000256" key="7">
    <source>
        <dbReference type="ARBA" id="ARBA00022884"/>
    </source>
</evidence>
<evidence type="ECO:0000259" key="11">
    <source>
        <dbReference type="PROSITE" id="PS51281"/>
    </source>
</evidence>
<dbReference type="InterPro" id="IPR057125">
    <property type="entry name" value="NXF1/2/3/5-like_LRR"/>
</dbReference>
<evidence type="ECO:0000256" key="2">
    <source>
        <dbReference type="ARBA" id="ARBA00009285"/>
    </source>
</evidence>
<dbReference type="InterPro" id="IPR012677">
    <property type="entry name" value="Nucleotide-bd_a/b_plait_sf"/>
</dbReference>
<dbReference type="SUPFAM" id="SSF54427">
    <property type="entry name" value="NTF2-like"/>
    <property type="match status" value="1"/>
</dbReference>
<keyword evidence="6" id="KW-0509">mRNA transport</keyword>
<evidence type="ECO:0000256" key="1">
    <source>
        <dbReference type="ARBA" id="ARBA00004642"/>
    </source>
</evidence>
<dbReference type="SUPFAM" id="SSF54928">
    <property type="entry name" value="RNA-binding domain, RBD"/>
    <property type="match status" value="1"/>
</dbReference>
<dbReference type="InterPro" id="IPR030217">
    <property type="entry name" value="NXF_fam"/>
</dbReference>
<evidence type="ECO:0000256" key="8">
    <source>
        <dbReference type="ARBA" id="ARBA00023242"/>
    </source>
</evidence>
<gene>
    <name evidence="12" type="ORF">PPYR_12949</name>
</gene>
<evidence type="ECO:0000256" key="3">
    <source>
        <dbReference type="ARBA" id="ARBA00022448"/>
    </source>
</evidence>
<keyword evidence="3" id="KW-0813">Transport</keyword>
<evidence type="ECO:0000259" key="10">
    <source>
        <dbReference type="PROSITE" id="PS50177"/>
    </source>
</evidence>
<keyword evidence="8" id="KW-0539">Nucleus</keyword>
<dbReference type="FunFam" id="3.10.450.50:FF:000004">
    <property type="entry name" value="Nuclear RNA export factor 1"/>
    <property type="match status" value="1"/>
</dbReference>
<dbReference type="SUPFAM" id="SSF46934">
    <property type="entry name" value="UBA-like"/>
    <property type="match status" value="1"/>
</dbReference>
<evidence type="ECO:0000313" key="13">
    <source>
        <dbReference type="Proteomes" id="UP000327044"/>
    </source>
</evidence>
<dbReference type="InterPro" id="IPR015245">
    <property type="entry name" value="Tap_RNA-bd"/>
</dbReference>
<reference evidence="12 13" key="1">
    <citation type="journal article" date="2018" name="Elife">
        <title>Firefly genomes illuminate parallel origins of bioluminescence in beetles.</title>
        <authorList>
            <person name="Fallon T.R."/>
            <person name="Lower S.E."/>
            <person name="Chang C.H."/>
            <person name="Bessho-Uehara M."/>
            <person name="Martin G.J."/>
            <person name="Bewick A.J."/>
            <person name="Behringer M."/>
            <person name="Debat H.J."/>
            <person name="Wong I."/>
            <person name="Day J.C."/>
            <person name="Suvorov A."/>
            <person name="Silva C.J."/>
            <person name="Stanger-Hall K.F."/>
            <person name="Hall D.W."/>
            <person name="Schmitz R.J."/>
            <person name="Nelson D.R."/>
            <person name="Lewis S.M."/>
            <person name="Shigenobu S."/>
            <person name="Bybee S.M."/>
            <person name="Larracuente A.M."/>
            <person name="Oba Y."/>
            <person name="Weng J.K."/>
        </authorList>
    </citation>
    <scope>NUCLEOTIDE SEQUENCE [LARGE SCALE GENOMIC DNA]</scope>
    <source>
        <strain evidence="12">1611_PpyrPB1</strain>
        <tissue evidence="12">Whole body</tissue>
    </source>
</reference>
<dbReference type="InterPro" id="IPR002075">
    <property type="entry name" value="NTF2_dom"/>
</dbReference>
<dbReference type="PANTHER" id="PTHR10662">
    <property type="entry name" value="NUCLEAR RNA EXPORT FACTOR"/>
    <property type="match status" value="1"/>
</dbReference>
<comment type="subcellular location">
    <subcellularLocation>
        <location evidence="1">Nucleus</location>
        <location evidence="1">Nucleoplasm</location>
    </subcellularLocation>
</comment>
<dbReference type="InterPro" id="IPR005637">
    <property type="entry name" value="TAP_C_dom"/>
</dbReference>
<evidence type="ECO:0000256" key="6">
    <source>
        <dbReference type="ARBA" id="ARBA00022816"/>
    </source>
</evidence>
<name>A0A5N4A7Q7_PHOPY</name>
<dbReference type="Gene3D" id="3.10.450.50">
    <property type="match status" value="1"/>
</dbReference>
<feature type="domain" description="TAP-C" evidence="11">
    <location>
        <begin position="563"/>
        <end position="617"/>
    </location>
</feature>
<dbReference type="Pfam" id="PF09162">
    <property type="entry name" value="Tap-RNA_bind"/>
    <property type="match status" value="1"/>
</dbReference>
<dbReference type="Proteomes" id="UP000327044">
    <property type="component" value="Unassembled WGS sequence"/>
</dbReference>
<dbReference type="AlphaFoldDB" id="A0A5N4A7Q7"/>
<dbReference type="EMBL" id="VVIM01000009">
    <property type="protein sequence ID" value="KAB0793329.1"/>
    <property type="molecule type" value="Genomic_DNA"/>
</dbReference>
<feature type="domain" description="NTF2" evidence="10">
    <location>
        <begin position="366"/>
        <end position="518"/>
    </location>
</feature>
<evidence type="ECO:0000256" key="4">
    <source>
        <dbReference type="ARBA" id="ARBA00022614"/>
    </source>
</evidence>
<dbReference type="GO" id="GO:0005635">
    <property type="term" value="C:nuclear envelope"/>
    <property type="evidence" value="ECO:0007669"/>
    <property type="project" value="UniProtKB-ARBA"/>
</dbReference>
<dbReference type="CDD" id="cd14342">
    <property type="entry name" value="UBA_TAP-C"/>
    <property type="match status" value="1"/>
</dbReference>
<dbReference type="Gene3D" id="3.30.70.330">
    <property type="match status" value="1"/>
</dbReference>
<dbReference type="SUPFAM" id="SSF52058">
    <property type="entry name" value="L domain-like"/>
    <property type="match status" value="1"/>
</dbReference>
<dbReference type="FunFam" id="3.80.10.10:FF:000384">
    <property type="entry name" value="Nuclear RNA export factor 1"/>
    <property type="match status" value="1"/>
</dbReference>
<dbReference type="Pfam" id="PF03943">
    <property type="entry name" value="TAP_C"/>
    <property type="match status" value="1"/>
</dbReference>
<feature type="compositionally biased region" description="Basic residues" evidence="9">
    <location>
        <begin position="78"/>
        <end position="95"/>
    </location>
</feature>
<dbReference type="InterPro" id="IPR018222">
    <property type="entry name" value="Nuclear_transport_factor_2_euk"/>
</dbReference>
<dbReference type="InterPro" id="IPR009060">
    <property type="entry name" value="UBA-like_sf"/>
</dbReference>
<dbReference type="InParanoid" id="A0A5N4A7Q7"/>
<dbReference type="SMART" id="SM00804">
    <property type="entry name" value="TAP_C"/>
    <property type="match status" value="1"/>
</dbReference>
<dbReference type="FunFam" id="1.10.8.10:FF:000018">
    <property type="entry name" value="Nuclear RNA export factor 1"/>
    <property type="match status" value="1"/>
</dbReference>
<accession>A0A5N4A7Q7</accession>
<dbReference type="InterPro" id="IPR001611">
    <property type="entry name" value="Leu-rich_rpt"/>
</dbReference>
<protein>
    <recommendedName>
        <fullName evidence="14">TAP-C domain-containing protein</fullName>
    </recommendedName>
</protein>
<keyword evidence="13" id="KW-1185">Reference proteome</keyword>
<evidence type="ECO:0000313" key="12">
    <source>
        <dbReference type="EMBL" id="KAB0793329.1"/>
    </source>
</evidence>
<sequence>MPKPGKYNNPPWKKQFNNEHDSRGNEFNNHRRGTGLHTNGHFKPAKKNWNPHWGNALRAHLDDEDIDMGVSNFERQKKPIRGNKRHGTSGGRGRRKLLESPTNWFRVTLPYGNKYDKAFVLRSLLEHVTPIPFAPVAWSTDGNFATFYVDDYKLADKLNSLDRQIDCPDGFKLAIRVHSGSPNVDITDSLKAKLKAAMANRYDLANKALDLTKFHADPQLQDVFCALFKPIMLLTVIDIMSENIPELVALNLNENRIQVLNHLKKIDKKLPNLKILHLGNNKIREMTMLDPLSGLPIVEVVLDGNPLCTKFREREAYISEVRKRFPKVIKLDGIDLPPPIGFDIAEEVRLPPSVQTYLCNAEAQGIVRQFLEQYFQVFDSGSRQPLLQAYHEDAKFSMTSAYPYGQNPKNSSWLNWYNTDSRNILRVQDHDRRLKLLKQGNLAVVSFLSEMPQSKHDIHSFTVDLNISTPQLLLLNVSGMFRELRSGHKTAPIRHFFRSLVIVPAGSGFCIANEQLHVSNATEQQAKLAFKTPIIQTPQPAPELNAAPPAAAIPPVVPMVDDNTKQQMIQTMSQQSGMNLEWSQKCLEETNWDFNRAAFIFTELQKQGTIPAEAFVK</sequence>
<dbReference type="OrthoDB" id="25872at2759"/>
<keyword evidence="7" id="KW-0694">RNA-binding</keyword>
<organism evidence="12 13">
    <name type="scientific">Photinus pyralis</name>
    <name type="common">Common eastern firefly</name>
    <name type="synonym">Lampyris pyralis</name>
    <dbReference type="NCBI Taxonomy" id="7054"/>
    <lineage>
        <taxon>Eukaryota</taxon>
        <taxon>Metazoa</taxon>
        <taxon>Ecdysozoa</taxon>
        <taxon>Arthropoda</taxon>
        <taxon>Hexapoda</taxon>
        <taxon>Insecta</taxon>
        <taxon>Pterygota</taxon>
        <taxon>Neoptera</taxon>
        <taxon>Endopterygota</taxon>
        <taxon>Coleoptera</taxon>
        <taxon>Polyphaga</taxon>
        <taxon>Elateriformia</taxon>
        <taxon>Elateroidea</taxon>
        <taxon>Lampyridae</taxon>
        <taxon>Lampyrinae</taxon>
        <taxon>Photinus</taxon>
    </lineage>
</organism>
<keyword evidence="5" id="KW-0677">Repeat</keyword>
<dbReference type="InterPro" id="IPR032710">
    <property type="entry name" value="NTF2-like_dom_sf"/>
</dbReference>
<evidence type="ECO:0000256" key="5">
    <source>
        <dbReference type="ARBA" id="ARBA00022737"/>
    </source>
</evidence>
<feature type="region of interest" description="Disordered" evidence="9">
    <location>
        <begin position="1"/>
        <end position="46"/>
    </location>
</feature>
<dbReference type="PROSITE" id="PS50177">
    <property type="entry name" value="NTF2_DOMAIN"/>
    <property type="match status" value="1"/>
</dbReference>
<proteinExistence type="inferred from homology"/>